<dbReference type="EMBL" id="LR796910">
    <property type="protein sequence ID" value="CAB4174388.1"/>
    <property type="molecule type" value="Genomic_DNA"/>
</dbReference>
<dbReference type="EMBL" id="LR798432">
    <property type="protein sequence ID" value="CAB5231219.1"/>
    <property type="molecule type" value="Genomic_DNA"/>
</dbReference>
<evidence type="ECO:0000313" key="6">
    <source>
        <dbReference type="EMBL" id="CAB4189593.1"/>
    </source>
</evidence>
<gene>
    <name evidence="4" type="ORF">UFOVP1036_36</name>
    <name evidence="5" type="ORF">UFOVP1132_31</name>
    <name evidence="6" type="ORF">UFOVP1190_6</name>
    <name evidence="7" type="ORF">UFOVP1248_20</name>
    <name evidence="8" type="ORF">UFOVP1493_67</name>
    <name evidence="10" type="ORF">UFOVP1584_37</name>
    <name evidence="9" type="ORF">UFOVP1635_28</name>
    <name evidence="1" type="ORF">UFOVP521_71</name>
    <name evidence="2" type="ORF">UFOVP856_43</name>
    <name evidence="3" type="ORF">UFOVP967_45</name>
</gene>
<evidence type="ECO:0000313" key="4">
    <source>
        <dbReference type="EMBL" id="CAB4180483.1"/>
    </source>
</evidence>
<organism evidence="1">
    <name type="scientific">uncultured Caudovirales phage</name>
    <dbReference type="NCBI Taxonomy" id="2100421"/>
    <lineage>
        <taxon>Viruses</taxon>
        <taxon>Duplodnaviria</taxon>
        <taxon>Heunggongvirae</taxon>
        <taxon>Uroviricota</taxon>
        <taxon>Caudoviricetes</taxon>
        <taxon>Peduoviridae</taxon>
        <taxon>Maltschvirus</taxon>
        <taxon>Maltschvirus maltsch</taxon>
    </lineage>
</organism>
<evidence type="ECO:0000313" key="1">
    <source>
        <dbReference type="EMBL" id="CAB4148343.1"/>
    </source>
</evidence>
<proteinExistence type="predicted"/>
<evidence type="ECO:0000313" key="7">
    <source>
        <dbReference type="EMBL" id="CAB4192336.1"/>
    </source>
</evidence>
<reference evidence="1" key="1">
    <citation type="submission" date="2020-04" db="EMBL/GenBank/DDBJ databases">
        <authorList>
            <person name="Chiriac C."/>
            <person name="Salcher M."/>
            <person name="Ghai R."/>
            <person name="Kavagutti S V."/>
        </authorList>
    </citation>
    <scope>NUCLEOTIDE SEQUENCE</scope>
</reference>
<evidence type="ECO:0000313" key="9">
    <source>
        <dbReference type="EMBL" id="CAB4219912.1"/>
    </source>
</evidence>
<dbReference type="EMBL" id="LR796811">
    <property type="protein sequence ID" value="CAB4167642.1"/>
    <property type="molecule type" value="Genomic_DNA"/>
</dbReference>
<dbReference type="EMBL" id="LR797456">
    <property type="protein sequence ID" value="CAB4217702.1"/>
    <property type="molecule type" value="Genomic_DNA"/>
</dbReference>
<accession>A0A6J5MTA0</accession>
<dbReference type="EMBL" id="LR796991">
    <property type="protein sequence ID" value="CAB4180483.1"/>
    <property type="molecule type" value="Genomic_DNA"/>
</dbReference>
<dbReference type="EMBL" id="LR797496">
    <property type="protein sequence ID" value="CAB4219912.1"/>
    <property type="molecule type" value="Genomic_DNA"/>
</dbReference>
<sequence length="119" mass="13465">MAKKSTEDEKLPRFEIILGAMGLLSRNYAGLRNAVIIDRKRDAEIILVDRECTAFLTEYSPFMYDMDGRNAAEIHGGEILPKFSGGKKKAKKAADKILNKWVKKAKKLDKMQFGMLKAK</sequence>
<evidence type="ECO:0000313" key="5">
    <source>
        <dbReference type="EMBL" id="CAB4186215.1"/>
    </source>
</evidence>
<dbReference type="EMBL" id="LR796496">
    <property type="protein sequence ID" value="CAB4148343.1"/>
    <property type="molecule type" value="Genomic_DNA"/>
</dbReference>
<evidence type="ECO:0000313" key="10">
    <source>
        <dbReference type="EMBL" id="CAB5231219.1"/>
    </source>
</evidence>
<dbReference type="EMBL" id="LR797145">
    <property type="protein sequence ID" value="CAB4189593.1"/>
    <property type="molecule type" value="Genomic_DNA"/>
</dbReference>
<evidence type="ECO:0000313" key="3">
    <source>
        <dbReference type="EMBL" id="CAB4174388.1"/>
    </source>
</evidence>
<name>A0A6J5MTA0_9CAUD</name>
<protein>
    <submittedName>
        <fullName evidence="1">Uncharacterized protein</fullName>
    </submittedName>
</protein>
<evidence type="ECO:0000313" key="2">
    <source>
        <dbReference type="EMBL" id="CAB4167642.1"/>
    </source>
</evidence>
<dbReference type="EMBL" id="LR797192">
    <property type="protein sequence ID" value="CAB4192336.1"/>
    <property type="molecule type" value="Genomic_DNA"/>
</dbReference>
<evidence type="ECO:0000313" key="8">
    <source>
        <dbReference type="EMBL" id="CAB4217702.1"/>
    </source>
</evidence>
<dbReference type="EMBL" id="LR797088">
    <property type="protein sequence ID" value="CAB4186215.1"/>
    <property type="molecule type" value="Genomic_DNA"/>
</dbReference>